<feature type="non-terminal residue" evidence="2">
    <location>
        <position position="1"/>
    </location>
</feature>
<protein>
    <recommendedName>
        <fullName evidence="1">GAG-pre-integrase domain-containing protein</fullName>
    </recommendedName>
</protein>
<accession>A0A371H3M4</accession>
<evidence type="ECO:0000313" key="2">
    <source>
        <dbReference type="EMBL" id="RDX97418.1"/>
    </source>
</evidence>
<gene>
    <name evidence="2" type="ORF">CR513_19814</name>
</gene>
<organism evidence="2 3">
    <name type="scientific">Mucuna pruriens</name>
    <name type="common">Velvet bean</name>
    <name type="synonym">Dolichos pruriens</name>
    <dbReference type="NCBI Taxonomy" id="157652"/>
    <lineage>
        <taxon>Eukaryota</taxon>
        <taxon>Viridiplantae</taxon>
        <taxon>Streptophyta</taxon>
        <taxon>Embryophyta</taxon>
        <taxon>Tracheophyta</taxon>
        <taxon>Spermatophyta</taxon>
        <taxon>Magnoliopsida</taxon>
        <taxon>eudicotyledons</taxon>
        <taxon>Gunneridae</taxon>
        <taxon>Pentapetalae</taxon>
        <taxon>rosids</taxon>
        <taxon>fabids</taxon>
        <taxon>Fabales</taxon>
        <taxon>Fabaceae</taxon>
        <taxon>Papilionoideae</taxon>
        <taxon>50 kb inversion clade</taxon>
        <taxon>NPAAA clade</taxon>
        <taxon>indigoferoid/millettioid clade</taxon>
        <taxon>Phaseoleae</taxon>
        <taxon>Mucuna</taxon>
    </lineage>
</organism>
<name>A0A371H3M4_MUCPR</name>
<comment type="caution">
    <text evidence="2">The sequence shown here is derived from an EMBL/GenBank/DDBJ whole genome shotgun (WGS) entry which is preliminary data.</text>
</comment>
<dbReference type="EMBL" id="QJKJ01003662">
    <property type="protein sequence ID" value="RDX97418.1"/>
    <property type="molecule type" value="Genomic_DNA"/>
</dbReference>
<dbReference type="InterPro" id="IPR025724">
    <property type="entry name" value="GAG-pre-integrase_dom"/>
</dbReference>
<dbReference type="OrthoDB" id="1932348at2759"/>
<dbReference type="Pfam" id="PF13976">
    <property type="entry name" value="gag_pre-integrs"/>
    <property type="match status" value="1"/>
</dbReference>
<keyword evidence="3" id="KW-1185">Reference proteome</keyword>
<feature type="domain" description="GAG-pre-integrase" evidence="1">
    <location>
        <begin position="91"/>
        <end position="126"/>
    </location>
</feature>
<dbReference type="AlphaFoldDB" id="A0A371H3M4"/>
<evidence type="ECO:0000313" key="3">
    <source>
        <dbReference type="Proteomes" id="UP000257109"/>
    </source>
</evidence>
<sequence>MTRERSNLRPILGIWITYGGNKKGRIVGIGIIDKHIFSSIDNVLYVEGLKHNLVSISQLCGSGYDVSFNKGECVVKNTNSSLSDKINLTKSKCNMFSDHWIWHKKLGHASLRLISKLNKHHLIRRFLDIIYSMMHDKKGDKLKDHLSARTLFQLLHLSNYYILICLVQ</sequence>
<evidence type="ECO:0000259" key="1">
    <source>
        <dbReference type="Pfam" id="PF13976"/>
    </source>
</evidence>
<reference evidence="2" key="1">
    <citation type="submission" date="2018-05" db="EMBL/GenBank/DDBJ databases">
        <title>Draft genome of Mucuna pruriens seed.</title>
        <authorList>
            <person name="Nnadi N.E."/>
            <person name="Vos R."/>
            <person name="Hasami M.H."/>
            <person name="Devisetty U.K."/>
            <person name="Aguiy J.C."/>
        </authorList>
    </citation>
    <scope>NUCLEOTIDE SEQUENCE [LARGE SCALE GENOMIC DNA]</scope>
    <source>
        <strain evidence="2">JCA_2017</strain>
    </source>
</reference>
<proteinExistence type="predicted"/>
<dbReference type="Proteomes" id="UP000257109">
    <property type="component" value="Unassembled WGS sequence"/>
</dbReference>